<keyword evidence="1" id="KW-0808">Transferase</keyword>
<dbReference type="EMBL" id="JAWDIE010000018">
    <property type="protein sequence ID" value="MEJ7138989.1"/>
    <property type="molecule type" value="Genomic_DNA"/>
</dbReference>
<reference evidence="1" key="1">
    <citation type="submission" date="2023-10" db="EMBL/GenBank/DDBJ databases">
        <title>Amphibacter perezi, gen. nov., sp. nov. a novel taxa of the family Comamonadaceae, class Betaproteobacteria isolated from the skin microbiota of Pelophylax perezi from different populations.</title>
        <authorList>
            <person name="Costa S."/>
            <person name="Proenca D.N."/>
            <person name="Lopes I."/>
            <person name="Morais P.V."/>
        </authorList>
    </citation>
    <scope>NUCLEOTIDE SEQUENCE</scope>
    <source>
        <strain evidence="1">SL12-8</strain>
    </source>
</reference>
<evidence type="ECO:0000313" key="2">
    <source>
        <dbReference type="Proteomes" id="UP001364695"/>
    </source>
</evidence>
<keyword evidence="1" id="KW-0418">Kinase</keyword>
<protein>
    <submittedName>
        <fullName evidence="1">Nucleoside/nucleotide kinase family protein</fullName>
    </submittedName>
</protein>
<keyword evidence="2" id="KW-1185">Reference proteome</keyword>
<sequence length="234" mass="25378">MSHPADPSSRPFSRQPAVPALRGWDATCAAARHLLDQALATGRRQMLGVAACPGAGKSTLAARLLDELGDAVAIVPMDGFHLANSELARLGLAQRKGSPPSFDAPGFVALLERLRRDGGPVYAPEFRRELEESIAGALLVAPQHRLLIVEGNYLLLEEGGWAGVRPLLDACWYLAVDDGLRRERLLSRHMHHGRTRQQALDWMAGNDELNAALIAAQAHRADAWVHLDTDQDAA</sequence>
<gene>
    <name evidence="1" type="ORF">RV045_11200</name>
</gene>
<evidence type="ECO:0000313" key="1">
    <source>
        <dbReference type="EMBL" id="MEJ7138989.1"/>
    </source>
</evidence>
<name>A0ACC6P438_9BURK</name>
<organism evidence="1 2">
    <name type="scientific">Amphibiibacter pelophylacis</name>
    <dbReference type="NCBI Taxonomy" id="1799477"/>
    <lineage>
        <taxon>Bacteria</taxon>
        <taxon>Pseudomonadati</taxon>
        <taxon>Pseudomonadota</taxon>
        <taxon>Betaproteobacteria</taxon>
        <taxon>Burkholderiales</taxon>
        <taxon>Sphaerotilaceae</taxon>
        <taxon>Amphibiibacter</taxon>
    </lineage>
</organism>
<accession>A0ACC6P438</accession>
<proteinExistence type="predicted"/>
<dbReference type="Proteomes" id="UP001364695">
    <property type="component" value="Unassembled WGS sequence"/>
</dbReference>
<comment type="caution">
    <text evidence="1">The sequence shown here is derived from an EMBL/GenBank/DDBJ whole genome shotgun (WGS) entry which is preliminary data.</text>
</comment>